<dbReference type="InterPro" id="IPR000312">
    <property type="entry name" value="Glycosyl_Trfase_fam3"/>
</dbReference>
<dbReference type="InterPro" id="IPR017872">
    <property type="entry name" value="Pyrmidine_PPase_CS"/>
</dbReference>
<dbReference type="Pfam" id="PF07831">
    <property type="entry name" value="PYNP_C"/>
    <property type="match status" value="1"/>
</dbReference>
<dbReference type="EMBL" id="MEYH01000065">
    <property type="protein sequence ID" value="OGD15195.1"/>
    <property type="molecule type" value="Genomic_DNA"/>
</dbReference>
<dbReference type="PANTHER" id="PTHR10515">
    <property type="entry name" value="THYMIDINE PHOSPHORYLASE"/>
    <property type="match status" value="1"/>
</dbReference>
<dbReference type="NCBIfam" id="NF004490">
    <property type="entry name" value="PRK05820.1"/>
    <property type="match status" value="1"/>
</dbReference>
<dbReference type="Gene3D" id="3.40.1030.10">
    <property type="entry name" value="Nucleoside phosphorylase/phosphoribosyltransferase catalytic domain"/>
    <property type="match status" value="1"/>
</dbReference>
<dbReference type="GO" id="GO:0006206">
    <property type="term" value="P:pyrimidine nucleobase metabolic process"/>
    <property type="evidence" value="ECO:0007669"/>
    <property type="project" value="InterPro"/>
</dbReference>
<reference evidence="8 9" key="1">
    <citation type="journal article" date="2016" name="Nat. Commun.">
        <title>Thousands of microbial genomes shed light on interconnected biogeochemical processes in an aquifer system.</title>
        <authorList>
            <person name="Anantharaman K."/>
            <person name="Brown C.T."/>
            <person name="Hug L.A."/>
            <person name="Sharon I."/>
            <person name="Castelle C.J."/>
            <person name="Probst A.J."/>
            <person name="Thomas B.C."/>
            <person name="Singh A."/>
            <person name="Wilkins M.J."/>
            <person name="Karaoz U."/>
            <person name="Brodie E.L."/>
            <person name="Williams K.H."/>
            <person name="Hubbard S.S."/>
            <person name="Banfield J.F."/>
        </authorList>
    </citation>
    <scope>NUCLEOTIDE SEQUENCE [LARGE SCALE GENOMIC DNA]</scope>
</reference>
<evidence type="ECO:0000313" key="8">
    <source>
        <dbReference type="EMBL" id="OGD15195.1"/>
    </source>
</evidence>
<comment type="catalytic activity">
    <reaction evidence="6">
        <text>thymidine + phosphate = 2-deoxy-alpha-D-ribose 1-phosphate + thymine</text>
        <dbReference type="Rhea" id="RHEA:16037"/>
        <dbReference type="ChEBI" id="CHEBI:17748"/>
        <dbReference type="ChEBI" id="CHEBI:17821"/>
        <dbReference type="ChEBI" id="CHEBI:43474"/>
        <dbReference type="ChEBI" id="CHEBI:57259"/>
        <dbReference type="EC" id="2.4.2.4"/>
    </reaction>
</comment>
<evidence type="ECO:0000256" key="2">
    <source>
        <dbReference type="ARBA" id="ARBA00011738"/>
    </source>
</evidence>
<dbReference type="GO" id="GO:0009032">
    <property type="term" value="F:thymidine phosphorylase activity"/>
    <property type="evidence" value="ECO:0007669"/>
    <property type="project" value="UniProtKB-EC"/>
</dbReference>
<keyword evidence="5" id="KW-0808">Transferase</keyword>
<dbReference type="Pfam" id="PF02885">
    <property type="entry name" value="Glycos_trans_3N"/>
    <property type="match status" value="1"/>
</dbReference>
<evidence type="ECO:0000256" key="3">
    <source>
        <dbReference type="ARBA" id="ARBA00011892"/>
    </source>
</evidence>
<dbReference type="InterPro" id="IPR018090">
    <property type="entry name" value="Pyrmidine_PPas_bac/euk"/>
</dbReference>
<evidence type="ECO:0000313" key="9">
    <source>
        <dbReference type="Proteomes" id="UP000177701"/>
    </source>
</evidence>
<evidence type="ECO:0000256" key="1">
    <source>
        <dbReference type="ARBA" id="ARBA00006915"/>
    </source>
</evidence>
<sequence length="442" mass="48024">MRFYDLIIKKRDGQELTKKEINFMIKEYCEDRIPDYQMSAMLMAIYFQGMNIDEIKYLTMAMVHSGKIIDLSSIPGIKVDKHSTGGVGDTTTLALAPMVAAAGVPVAKMSGRGLGHTGGTIDKLESIKGFKTELGLNKFINIVKKVGASIISPTSDLAPADKKLYALRDVTGTIDSIPLIVSSIMSKKLAAGADAIVLDVTTGSGAFMKEYKDALKLGKIMVDIGLEFGKETVSVITNMGEPLGFAIGNSLEVKEAIEVLKNRGPEDLRDLCLVLGAYMLELGGAAKNYEEGRKRLEKILKEGTAFSKFKEMVAAQGGNPEIIDKPELLPLAKHCTKIKAVITGYIQKIDSQLIGESAMLLGAGREKKESEIDLSVGIILKKKVGSKVNINEDLAEVYYNDSEKLKEAKNKLLSSFVIGDKKPKKIPLILAAISKEGVKEFR</sequence>
<comment type="caution">
    <text evidence="8">The sequence shown here is derived from an EMBL/GenBank/DDBJ whole genome shotgun (WGS) entry which is preliminary data.</text>
</comment>
<dbReference type="Gene3D" id="1.20.970.10">
    <property type="entry name" value="Transferase, Pyrimidine Nucleoside Phosphorylase, Chain C"/>
    <property type="match status" value="1"/>
</dbReference>
<dbReference type="InterPro" id="IPR036566">
    <property type="entry name" value="PYNP-like_C_sf"/>
</dbReference>
<dbReference type="Gene3D" id="3.90.1170.30">
    <property type="entry name" value="Pyrimidine nucleoside phosphorylase-like, C-terminal domain"/>
    <property type="match status" value="1"/>
</dbReference>
<dbReference type="InterPro" id="IPR013102">
    <property type="entry name" value="PYNP_C"/>
</dbReference>
<dbReference type="EC" id="2.4.2.4" evidence="3"/>
<dbReference type="Pfam" id="PF00591">
    <property type="entry name" value="Glycos_transf_3"/>
    <property type="match status" value="1"/>
</dbReference>
<comment type="subunit">
    <text evidence="2">Homodimer.</text>
</comment>
<dbReference type="GO" id="GO:0004645">
    <property type="term" value="F:1,4-alpha-oligoglucan phosphorylase activity"/>
    <property type="evidence" value="ECO:0007669"/>
    <property type="project" value="InterPro"/>
</dbReference>
<dbReference type="NCBIfam" id="NF004747">
    <property type="entry name" value="PRK06078.1"/>
    <property type="match status" value="1"/>
</dbReference>
<dbReference type="SMART" id="SM00941">
    <property type="entry name" value="PYNP_C"/>
    <property type="match status" value="1"/>
</dbReference>
<evidence type="ECO:0000256" key="6">
    <source>
        <dbReference type="ARBA" id="ARBA00048550"/>
    </source>
</evidence>
<dbReference type="SUPFAM" id="SSF54680">
    <property type="entry name" value="Pyrimidine nucleoside phosphorylase C-terminal domain"/>
    <property type="match status" value="1"/>
</dbReference>
<dbReference type="InterPro" id="IPR000053">
    <property type="entry name" value="Thymidine/pyrmidine_PPase"/>
</dbReference>
<dbReference type="NCBIfam" id="TIGR02644">
    <property type="entry name" value="Y_phosphoryl"/>
    <property type="match status" value="1"/>
</dbReference>
<dbReference type="PROSITE" id="PS00647">
    <property type="entry name" value="THYMID_PHOSPHORYLASE"/>
    <property type="match status" value="1"/>
</dbReference>
<evidence type="ECO:0000256" key="4">
    <source>
        <dbReference type="ARBA" id="ARBA00022676"/>
    </source>
</evidence>
<dbReference type="GO" id="GO:0005829">
    <property type="term" value="C:cytosol"/>
    <property type="evidence" value="ECO:0007669"/>
    <property type="project" value="TreeGrafter"/>
</dbReference>
<dbReference type="FunFam" id="3.40.1030.10:FF:000003">
    <property type="entry name" value="Pyrimidine-nucleoside phosphorylase"/>
    <property type="match status" value="1"/>
</dbReference>
<protein>
    <recommendedName>
        <fullName evidence="3">thymidine phosphorylase</fullName>
        <ecNumber evidence="3">2.4.2.4</ecNumber>
    </recommendedName>
</protein>
<evidence type="ECO:0000259" key="7">
    <source>
        <dbReference type="SMART" id="SM00941"/>
    </source>
</evidence>
<dbReference type="STRING" id="1797291.A2V47_00220"/>
<dbReference type="AlphaFoldDB" id="A0A1F5A9F6"/>
<accession>A0A1F5A9F6</accession>
<name>A0A1F5A9F6_9BACT</name>
<dbReference type="InterPro" id="IPR035902">
    <property type="entry name" value="Nuc_phospho_transferase"/>
</dbReference>
<dbReference type="SUPFAM" id="SSF52418">
    <property type="entry name" value="Nucleoside phosphorylase/phosphoribosyltransferase catalytic domain"/>
    <property type="match status" value="1"/>
</dbReference>
<dbReference type="Proteomes" id="UP000177701">
    <property type="component" value="Unassembled WGS sequence"/>
</dbReference>
<proteinExistence type="inferred from homology"/>
<evidence type="ECO:0000256" key="5">
    <source>
        <dbReference type="ARBA" id="ARBA00022679"/>
    </source>
</evidence>
<organism evidence="8 9">
    <name type="scientific">Candidatus Sediminicultor quintus</name>
    <dbReference type="NCBI Taxonomy" id="1797291"/>
    <lineage>
        <taxon>Bacteria</taxon>
        <taxon>Pseudomonadati</taxon>
        <taxon>Atribacterota</taxon>
        <taxon>Candidatus Phoenicimicrobiia</taxon>
        <taxon>Candidatus Pheonicimicrobiales</taxon>
        <taxon>Candidatus Phoenicimicrobiaceae</taxon>
        <taxon>Candidatus Sediminicultor</taxon>
    </lineage>
</organism>
<dbReference type="PIRSF" id="PIRSF000478">
    <property type="entry name" value="TP_PyNP"/>
    <property type="match status" value="1"/>
</dbReference>
<dbReference type="InterPro" id="IPR017459">
    <property type="entry name" value="Glycosyl_Trfase_fam3_N_dom"/>
</dbReference>
<keyword evidence="4" id="KW-0328">Glycosyltransferase</keyword>
<dbReference type="PANTHER" id="PTHR10515:SF0">
    <property type="entry name" value="THYMIDINE PHOSPHORYLASE"/>
    <property type="match status" value="1"/>
</dbReference>
<dbReference type="InterPro" id="IPR036320">
    <property type="entry name" value="Glycosyl_Trfase_fam3_N_dom_sf"/>
</dbReference>
<dbReference type="SUPFAM" id="SSF47648">
    <property type="entry name" value="Nucleoside phosphorylase/phosphoribosyltransferase N-terminal domain"/>
    <property type="match status" value="1"/>
</dbReference>
<gene>
    <name evidence="8" type="primary">deoA</name>
    <name evidence="8" type="ORF">A2V47_00220</name>
</gene>
<dbReference type="GO" id="GO:0006213">
    <property type="term" value="P:pyrimidine nucleoside metabolic process"/>
    <property type="evidence" value="ECO:0007669"/>
    <property type="project" value="InterPro"/>
</dbReference>
<feature type="domain" description="Pyrimidine nucleoside phosphorylase C-terminal" evidence="7">
    <location>
        <begin position="345"/>
        <end position="419"/>
    </location>
</feature>
<comment type="similarity">
    <text evidence="1">Belongs to the thymidine/pyrimidine-nucleoside phosphorylase family.</text>
</comment>